<keyword evidence="2" id="KW-0479">Metal-binding</keyword>
<evidence type="ECO:0000259" key="6">
    <source>
        <dbReference type="Pfam" id="PF02668"/>
    </source>
</evidence>
<feature type="domain" description="TauD/TfdA-like" evidence="6">
    <location>
        <begin position="22"/>
        <end position="286"/>
    </location>
</feature>
<keyword evidence="4" id="KW-0560">Oxidoreductase</keyword>
<dbReference type="InterPro" id="IPR051178">
    <property type="entry name" value="TfdA_dioxygenase"/>
</dbReference>
<dbReference type="OrthoDB" id="581608at2"/>
<dbReference type="Gene3D" id="3.60.130.10">
    <property type="entry name" value="Clavaminate synthase-like"/>
    <property type="match status" value="1"/>
</dbReference>
<evidence type="ECO:0000313" key="7">
    <source>
        <dbReference type="EMBL" id="MQR00214.1"/>
    </source>
</evidence>
<dbReference type="InterPro" id="IPR003819">
    <property type="entry name" value="TauD/TfdA-like"/>
</dbReference>
<dbReference type="AlphaFoldDB" id="A0A843YR59"/>
<accession>A0A843YR59</accession>
<evidence type="ECO:0000256" key="1">
    <source>
        <dbReference type="ARBA" id="ARBA00005896"/>
    </source>
</evidence>
<evidence type="ECO:0000256" key="3">
    <source>
        <dbReference type="ARBA" id="ARBA00022964"/>
    </source>
</evidence>
<dbReference type="RefSeq" id="WP_153233832.1">
    <property type="nucleotide sequence ID" value="NZ_WINI01000002.1"/>
</dbReference>
<keyword evidence="5" id="KW-0408">Iron</keyword>
<evidence type="ECO:0000256" key="4">
    <source>
        <dbReference type="ARBA" id="ARBA00023002"/>
    </source>
</evidence>
<evidence type="ECO:0000256" key="5">
    <source>
        <dbReference type="ARBA" id="ARBA00023004"/>
    </source>
</evidence>
<name>A0A843YR59_9BURK</name>
<keyword evidence="8" id="KW-1185">Reference proteome</keyword>
<dbReference type="Pfam" id="PF02668">
    <property type="entry name" value="TauD"/>
    <property type="match status" value="1"/>
</dbReference>
<comment type="similarity">
    <text evidence="1">Belongs to the TfdA dioxygenase family.</text>
</comment>
<comment type="caution">
    <text evidence="7">The sequence shown here is derived from an EMBL/GenBank/DDBJ whole genome shotgun (WGS) entry which is preliminary data.</text>
</comment>
<evidence type="ECO:0000313" key="8">
    <source>
        <dbReference type="Proteomes" id="UP000451565"/>
    </source>
</evidence>
<gene>
    <name evidence="7" type="ORF">GEV47_05905</name>
</gene>
<proteinExistence type="inferred from homology"/>
<dbReference type="InterPro" id="IPR042098">
    <property type="entry name" value="TauD-like_sf"/>
</dbReference>
<evidence type="ECO:0000256" key="2">
    <source>
        <dbReference type="ARBA" id="ARBA00022723"/>
    </source>
</evidence>
<dbReference type="GO" id="GO:0046872">
    <property type="term" value="F:metal ion binding"/>
    <property type="evidence" value="ECO:0007669"/>
    <property type="project" value="UniProtKB-KW"/>
</dbReference>
<reference evidence="7 8" key="1">
    <citation type="submission" date="2019-10" db="EMBL/GenBank/DDBJ databases">
        <title>Glaciimonas soli sp. nov., a psychrophilic bacterium isolated from the forest soil of a high elevation mountain in Taiwan.</title>
        <authorList>
            <person name="Wang L.-T."/>
            <person name="Shieh W.Y."/>
        </authorList>
    </citation>
    <scope>NUCLEOTIDE SEQUENCE [LARGE SCALE GENOMIC DNA]</scope>
    <source>
        <strain evidence="7 8">GS1</strain>
    </source>
</reference>
<protein>
    <submittedName>
        <fullName evidence="7">TauD/TfdA family dioxygenase</fullName>
    </submittedName>
</protein>
<dbReference type="EMBL" id="WINI01000002">
    <property type="protein sequence ID" value="MQR00214.1"/>
    <property type="molecule type" value="Genomic_DNA"/>
</dbReference>
<sequence>MQFKVQPVHTGGACSSDFVGLASGIDLAVPLQPEQVEAINAAMNHYAVLVFRKQPLDQHQQMAFARALGPLDLGFKRATKSHKRLEYHELADISNLDESGKVVDRTHRRVIGNLANQLWHSDSSFQKPSARYSMLAAVVMPPWGGATEFADMRAAYDTLDDRLRAECATLEVEHYALHSRFMLGDTDYDEAQRNALPPVQWPLVRTHAGSGRQHLFIGAHATHIVGRTVAEGRIMLLDLLEHATQRQFVYQHAWQPGDLVMWDNRCTLHRGRHYDLSVHRELRRATTLDAEPDDPAAIAMSMMHSGGAAVR</sequence>
<dbReference type="SUPFAM" id="SSF51197">
    <property type="entry name" value="Clavaminate synthase-like"/>
    <property type="match status" value="1"/>
</dbReference>
<organism evidence="7 8">
    <name type="scientific">Glaciimonas soli</name>
    <dbReference type="NCBI Taxonomy" id="2590999"/>
    <lineage>
        <taxon>Bacteria</taxon>
        <taxon>Pseudomonadati</taxon>
        <taxon>Pseudomonadota</taxon>
        <taxon>Betaproteobacteria</taxon>
        <taxon>Burkholderiales</taxon>
        <taxon>Oxalobacteraceae</taxon>
        <taxon>Glaciimonas</taxon>
    </lineage>
</organism>
<dbReference type="GO" id="GO:0016706">
    <property type="term" value="F:2-oxoglutarate-dependent dioxygenase activity"/>
    <property type="evidence" value="ECO:0007669"/>
    <property type="project" value="UniProtKB-ARBA"/>
</dbReference>
<dbReference type="PANTHER" id="PTHR43779">
    <property type="entry name" value="DIOXYGENASE RV0097-RELATED"/>
    <property type="match status" value="1"/>
</dbReference>
<dbReference type="PANTHER" id="PTHR43779:SF3">
    <property type="entry name" value="(3R)-3-[(CARBOXYMETHYL)AMINO]FATTY ACID OXYGENASE_DECARBOXYLASE"/>
    <property type="match status" value="1"/>
</dbReference>
<dbReference type="Proteomes" id="UP000451565">
    <property type="component" value="Unassembled WGS sequence"/>
</dbReference>
<keyword evidence="3 7" id="KW-0223">Dioxygenase</keyword>